<feature type="region of interest" description="Disordered" evidence="9">
    <location>
        <begin position="1"/>
        <end position="128"/>
    </location>
</feature>
<reference evidence="11" key="1">
    <citation type="submission" date="2025-08" db="UniProtKB">
        <authorList>
            <consortium name="Ensembl"/>
        </authorList>
    </citation>
    <scope>IDENTIFICATION</scope>
</reference>
<dbReference type="Proteomes" id="UP000472276">
    <property type="component" value="Unassembled WGS sequence"/>
</dbReference>
<dbReference type="OMA" id="FKLDGLW"/>
<dbReference type="CDD" id="cd04178">
    <property type="entry name" value="Nucleostemin_like"/>
    <property type="match status" value="1"/>
</dbReference>
<dbReference type="Ensembl" id="ENSOABT00000055904.2">
    <property type="protein sequence ID" value="ENSOABP00000054528.2"/>
    <property type="gene ID" value="ENSOABG00000024056.2"/>
</dbReference>
<dbReference type="FunFam" id="3.40.50.300:FF:000571">
    <property type="entry name" value="Guanine nucleotide-binding protein-like NSN1"/>
    <property type="match status" value="1"/>
</dbReference>
<dbReference type="GO" id="GO:0005525">
    <property type="term" value="F:GTP binding"/>
    <property type="evidence" value="ECO:0007669"/>
    <property type="project" value="UniProtKB-KW"/>
</dbReference>
<proteinExistence type="predicted"/>
<feature type="compositionally biased region" description="Basic residues" evidence="9">
    <location>
        <begin position="1"/>
        <end position="46"/>
    </location>
</feature>
<keyword evidence="5" id="KW-0342">GTP-binding</keyword>
<gene>
    <name evidence="11" type="primary">GNL3</name>
</gene>
<dbReference type="InterPro" id="IPR014813">
    <property type="entry name" value="Gnl3_N_dom"/>
</dbReference>
<dbReference type="Gene3D" id="3.40.50.300">
    <property type="entry name" value="P-loop containing nucleotide triphosphate hydrolases"/>
    <property type="match status" value="1"/>
</dbReference>
<evidence type="ECO:0000256" key="8">
    <source>
        <dbReference type="ARBA" id="ARBA00081165"/>
    </source>
</evidence>
<evidence type="ECO:0000256" key="4">
    <source>
        <dbReference type="ARBA" id="ARBA00023054"/>
    </source>
</evidence>
<sequence length="623" mass="69041">MKRPKLKKASKRLSCAKRYKIQKKVREHNRKLRKEAKKKGVSKRVKKDIGVPNSAPFKEEILREAEQRRLQIEEEKEKRRQAKKEQRAEKRKKEKEAASKEAEPTAKKARKDDSGTQSEKKPAPDRSSKHFLCAELNKVIDASDVVIEVLDARDPLGCRCPQLEEAVLQRGGTKKLLLVLNKIDLVPKENVERWIQCLQQEFPVVAFKASTQLRDGVVKAKKRRIVASNEVLDRSRGAACFGNCCLAELLISYADKTQNEGSLRVGVVGFPNVGKSSIINSIKGSLACNVGIKRGTTKMMQEVHIAKNVKLIDGPGVVASPSNPPASMALRSLQVEEGGESVLEAVRNLLKQCDKTQIMLQYNVPDFRNSLEFLTLFAKKRGFLQKGGIPNTEQAATTFLADWTGAKLSYHCKAPENHSLPAYLSDAVVTEMKNGWNLNKIKTGNKETLKAVRFPNQASSIGFTSKGPTSGLLSVSDIPEGKPGAAATEEEAEQNNESSETEQTTEDSNTTEKAEKLQKKTIKSKCFEKDLLTRIWSHQDGYLTSPAFLLQKKKETCVFSLSPLTSASQQLSQTTPMTSTPIFNDLTFTVSGCLQPGGHSDFGFISMHENDDIKSLGCLHLSC</sequence>
<reference evidence="11" key="2">
    <citation type="submission" date="2025-09" db="UniProtKB">
        <authorList>
            <consortium name="Ensembl"/>
        </authorList>
    </citation>
    <scope>IDENTIFICATION</scope>
</reference>
<evidence type="ECO:0000256" key="7">
    <source>
        <dbReference type="ARBA" id="ARBA00059892"/>
    </source>
</evidence>
<dbReference type="FunFam" id="1.10.1580.10:FF:000002">
    <property type="entry name" value="Guanine nucleotide-binding protein-like 3 (nucleolar)-like"/>
    <property type="match status" value="1"/>
</dbReference>
<comment type="subcellular location">
    <subcellularLocation>
        <location evidence="1">Nucleus</location>
        <location evidence="1">Nucleolus</location>
    </subcellularLocation>
</comment>
<dbReference type="PANTHER" id="PTHR11089:SF11">
    <property type="entry name" value="GUANINE NUCLEOTIDE-BINDING PROTEIN-LIKE 3"/>
    <property type="match status" value="1"/>
</dbReference>
<evidence type="ECO:0000256" key="3">
    <source>
        <dbReference type="ARBA" id="ARBA00022741"/>
    </source>
</evidence>
<dbReference type="AlphaFoldDB" id="A0A668VUY8"/>
<comment type="function">
    <text evidence="7">May play a role in regulating cellular proliferation.</text>
</comment>
<dbReference type="PANTHER" id="PTHR11089">
    <property type="entry name" value="GTP-BINDING PROTEIN-RELATED"/>
    <property type="match status" value="1"/>
</dbReference>
<feature type="compositionally biased region" description="Basic and acidic residues" evidence="9">
    <location>
        <begin position="94"/>
        <end position="128"/>
    </location>
</feature>
<evidence type="ECO:0000313" key="12">
    <source>
        <dbReference type="Proteomes" id="UP000472276"/>
    </source>
</evidence>
<dbReference type="InterPro" id="IPR006073">
    <property type="entry name" value="GTP-bd"/>
</dbReference>
<accession>A0A668VUY8</accession>
<evidence type="ECO:0000256" key="2">
    <source>
        <dbReference type="ARBA" id="ARBA00016532"/>
    </source>
</evidence>
<feature type="region of interest" description="Disordered" evidence="9">
    <location>
        <begin position="472"/>
        <end position="515"/>
    </location>
</feature>
<feature type="compositionally biased region" description="Acidic residues" evidence="9">
    <location>
        <begin position="488"/>
        <end position="505"/>
    </location>
</feature>
<evidence type="ECO:0000259" key="10">
    <source>
        <dbReference type="PROSITE" id="PS51721"/>
    </source>
</evidence>
<feature type="compositionally biased region" description="Basic and acidic residues" evidence="9">
    <location>
        <begin position="57"/>
        <end position="88"/>
    </location>
</feature>
<evidence type="ECO:0000256" key="1">
    <source>
        <dbReference type="ARBA" id="ARBA00004604"/>
    </source>
</evidence>
<dbReference type="Pfam" id="PF01926">
    <property type="entry name" value="MMR_HSR1"/>
    <property type="match status" value="1"/>
</dbReference>
<keyword evidence="3" id="KW-0547">Nucleotide-binding</keyword>
<name>A0A668VUY8_OREAU</name>
<dbReference type="InterPro" id="IPR050755">
    <property type="entry name" value="TRAFAC_YlqF/YawG_RiboMat"/>
</dbReference>
<dbReference type="Pfam" id="PF08701">
    <property type="entry name" value="GN3L_Grn1"/>
    <property type="match status" value="1"/>
</dbReference>
<dbReference type="GO" id="GO:0050793">
    <property type="term" value="P:regulation of developmental process"/>
    <property type="evidence" value="ECO:0007669"/>
    <property type="project" value="UniProtKB-ARBA"/>
</dbReference>
<dbReference type="InterPro" id="IPR027417">
    <property type="entry name" value="P-loop_NTPase"/>
</dbReference>
<dbReference type="GO" id="GO:0005730">
    <property type="term" value="C:nucleolus"/>
    <property type="evidence" value="ECO:0007669"/>
    <property type="project" value="UniProtKB-SubCell"/>
</dbReference>
<protein>
    <recommendedName>
        <fullName evidence="2">Guanine nucleotide-binding protein-like 3</fullName>
    </recommendedName>
    <alternativeName>
        <fullName evidence="8">Nucleostemin-like protein</fullName>
    </alternativeName>
</protein>
<keyword evidence="6" id="KW-0539">Nucleus</keyword>
<evidence type="ECO:0000256" key="6">
    <source>
        <dbReference type="ARBA" id="ARBA00023242"/>
    </source>
</evidence>
<dbReference type="PROSITE" id="PS51721">
    <property type="entry name" value="G_CP"/>
    <property type="match status" value="1"/>
</dbReference>
<organism evidence="11 12">
    <name type="scientific">Oreochromis aureus</name>
    <name type="common">Israeli tilapia</name>
    <name type="synonym">Chromis aureus</name>
    <dbReference type="NCBI Taxonomy" id="47969"/>
    <lineage>
        <taxon>Eukaryota</taxon>
        <taxon>Metazoa</taxon>
        <taxon>Chordata</taxon>
        <taxon>Craniata</taxon>
        <taxon>Vertebrata</taxon>
        <taxon>Euteleostomi</taxon>
        <taxon>Actinopterygii</taxon>
        <taxon>Neopterygii</taxon>
        <taxon>Teleostei</taxon>
        <taxon>Neoteleostei</taxon>
        <taxon>Acanthomorphata</taxon>
        <taxon>Ovalentaria</taxon>
        <taxon>Cichlomorphae</taxon>
        <taxon>Cichliformes</taxon>
        <taxon>Cichlidae</taxon>
        <taxon>African cichlids</taxon>
        <taxon>Pseudocrenilabrinae</taxon>
        <taxon>Oreochromini</taxon>
        <taxon>Oreochromis</taxon>
    </lineage>
</organism>
<feature type="domain" description="CP-type G" evidence="10">
    <location>
        <begin position="133"/>
        <end position="320"/>
    </location>
</feature>
<dbReference type="SUPFAM" id="SSF52540">
    <property type="entry name" value="P-loop containing nucleoside triphosphate hydrolases"/>
    <property type="match status" value="1"/>
</dbReference>
<evidence type="ECO:0000313" key="11">
    <source>
        <dbReference type="Ensembl" id="ENSOABP00000054528.2"/>
    </source>
</evidence>
<evidence type="ECO:0000256" key="9">
    <source>
        <dbReference type="SAM" id="MobiDB-lite"/>
    </source>
</evidence>
<dbReference type="Gene3D" id="1.10.1580.10">
    <property type="match status" value="1"/>
</dbReference>
<keyword evidence="12" id="KW-1185">Reference proteome</keyword>
<dbReference type="InterPro" id="IPR030378">
    <property type="entry name" value="G_CP_dom"/>
</dbReference>
<keyword evidence="4" id="KW-0175">Coiled coil</keyword>
<dbReference type="InterPro" id="IPR023179">
    <property type="entry name" value="GTP-bd_ortho_bundle_sf"/>
</dbReference>
<dbReference type="GO" id="GO:0051239">
    <property type="term" value="P:regulation of multicellular organismal process"/>
    <property type="evidence" value="ECO:0007669"/>
    <property type="project" value="UniProtKB-ARBA"/>
</dbReference>
<evidence type="ECO:0000256" key="5">
    <source>
        <dbReference type="ARBA" id="ARBA00023134"/>
    </source>
</evidence>
<dbReference type="PRINTS" id="PR00326">
    <property type="entry name" value="GTP1OBG"/>
</dbReference>